<evidence type="ECO:0000313" key="2">
    <source>
        <dbReference type="Proteomes" id="UP000034307"/>
    </source>
</evidence>
<sequence>MGQEYVNAILRISRRRNGRRRGFESAEAVAKDHPEELAPIVAELDWAVEFLNRLARGEEMEFKVDEALVKYSADAARVLSQEKVTLPTASQVMARPDFGSLRKGVRAFDLANEWEFLDSFQGADWWAGMAPGMLKIYLQNVYPQIRQEGVFLGSALEEALAIGVLNGQVGDVIVRAIASWFAEEGFTDRLKARLEEYVRKN</sequence>
<dbReference type="EMBL" id="LCNO01000016">
    <property type="protein sequence ID" value="KKU57427.1"/>
    <property type="molecule type" value="Genomic_DNA"/>
</dbReference>
<name>A0A0G1RK09_9BACT</name>
<protein>
    <submittedName>
        <fullName evidence="1">Uncharacterized protein</fullName>
    </submittedName>
</protein>
<gene>
    <name evidence="1" type="ORF">UX80_C0016G0014</name>
</gene>
<comment type="caution">
    <text evidence="1">The sequence shown here is derived from an EMBL/GenBank/DDBJ whole genome shotgun (WGS) entry which is preliminary data.</text>
</comment>
<organism evidence="1 2">
    <name type="scientific">Candidatus Amesbacteria bacterium GW2011_GWA2_47_11b</name>
    <dbReference type="NCBI Taxonomy" id="1618358"/>
    <lineage>
        <taxon>Bacteria</taxon>
        <taxon>Candidatus Amesiibacteriota</taxon>
    </lineage>
</organism>
<reference evidence="1 2" key="1">
    <citation type="journal article" date="2015" name="Nature">
        <title>rRNA introns, odd ribosomes, and small enigmatic genomes across a large radiation of phyla.</title>
        <authorList>
            <person name="Brown C.T."/>
            <person name="Hug L.A."/>
            <person name="Thomas B.C."/>
            <person name="Sharon I."/>
            <person name="Castelle C.J."/>
            <person name="Singh A."/>
            <person name="Wilkins M.J."/>
            <person name="Williams K.H."/>
            <person name="Banfield J.F."/>
        </authorList>
    </citation>
    <scope>NUCLEOTIDE SEQUENCE [LARGE SCALE GENOMIC DNA]</scope>
</reference>
<dbReference type="STRING" id="1618358.UX80_C0016G0014"/>
<evidence type="ECO:0000313" key="1">
    <source>
        <dbReference type="EMBL" id="KKU57427.1"/>
    </source>
</evidence>
<dbReference type="AlphaFoldDB" id="A0A0G1RK09"/>
<dbReference type="Proteomes" id="UP000034307">
    <property type="component" value="Unassembled WGS sequence"/>
</dbReference>
<accession>A0A0G1RK09</accession>
<proteinExistence type="predicted"/>